<feature type="transmembrane region" description="Helical" evidence="2">
    <location>
        <begin position="12"/>
        <end position="39"/>
    </location>
</feature>
<gene>
    <name evidence="3" type="ORF">CSSPTR1EN2_LOCUS7938</name>
</gene>
<organism evidence="3 4">
    <name type="scientific">Sphagnum troendelagicum</name>
    <dbReference type="NCBI Taxonomy" id="128251"/>
    <lineage>
        <taxon>Eukaryota</taxon>
        <taxon>Viridiplantae</taxon>
        <taxon>Streptophyta</taxon>
        <taxon>Embryophyta</taxon>
        <taxon>Bryophyta</taxon>
        <taxon>Sphagnophytina</taxon>
        <taxon>Sphagnopsida</taxon>
        <taxon>Sphagnales</taxon>
        <taxon>Sphagnaceae</taxon>
        <taxon>Sphagnum</taxon>
    </lineage>
</organism>
<feature type="region of interest" description="Disordered" evidence="1">
    <location>
        <begin position="179"/>
        <end position="204"/>
    </location>
</feature>
<dbReference type="PANTHER" id="PTHR39113">
    <property type="entry name" value="MEMBRANE LIPOPROTEIN-RELATED"/>
    <property type="match status" value="1"/>
</dbReference>
<reference evidence="3" key="1">
    <citation type="submission" date="2024-02" db="EMBL/GenBank/DDBJ databases">
        <authorList>
            <consortium name="ELIXIR-Norway"/>
            <consortium name="Elixir Norway"/>
        </authorList>
    </citation>
    <scope>NUCLEOTIDE SEQUENCE</scope>
</reference>
<keyword evidence="2" id="KW-0812">Transmembrane</keyword>
<name>A0ABP0TVF4_9BRYO</name>
<dbReference type="PANTHER" id="PTHR39113:SF1">
    <property type="entry name" value="MEMBRANE LIPOPROTEIN"/>
    <property type="match status" value="1"/>
</dbReference>
<evidence type="ECO:0000313" key="4">
    <source>
        <dbReference type="Proteomes" id="UP001497512"/>
    </source>
</evidence>
<accession>A0ABP0TVF4</accession>
<feature type="transmembrane region" description="Helical" evidence="2">
    <location>
        <begin position="45"/>
        <end position="66"/>
    </location>
</feature>
<keyword evidence="2" id="KW-0472">Membrane</keyword>
<keyword evidence="2" id="KW-1133">Transmembrane helix</keyword>
<proteinExistence type="predicted"/>
<sequence>MAGRTFRGHIAVMSTTILFLLNLAVTIGGIASLVLLFVIEHSPSRTGWLLVLVGVFTLASGVIGLCSSTRRGCFTLQLILLAFSVIGLIAAALSIFFKSSQVLSTMNPQINSSTALKLLKLDSAILFITFCVQVAVLVLGVCVNCCDLNDYYQDLEMTNQGRGNLAKAQAEAERQAARRESSKANQLAEQMKQKYGKWTGEQGV</sequence>
<protein>
    <submittedName>
        <fullName evidence="3">Uncharacterized protein</fullName>
    </submittedName>
</protein>
<feature type="transmembrane region" description="Helical" evidence="2">
    <location>
        <begin position="78"/>
        <end position="97"/>
    </location>
</feature>
<dbReference type="EMBL" id="OZ019907">
    <property type="protein sequence ID" value="CAK9205617.1"/>
    <property type="molecule type" value="Genomic_DNA"/>
</dbReference>
<dbReference type="Proteomes" id="UP001497512">
    <property type="component" value="Chromosome 15"/>
</dbReference>
<keyword evidence="4" id="KW-1185">Reference proteome</keyword>
<evidence type="ECO:0000256" key="2">
    <source>
        <dbReference type="SAM" id="Phobius"/>
    </source>
</evidence>
<evidence type="ECO:0000313" key="3">
    <source>
        <dbReference type="EMBL" id="CAK9205617.1"/>
    </source>
</evidence>
<feature type="transmembrane region" description="Helical" evidence="2">
    <location>
        <begin position="124"/>
        <end position="146"/>
    </location>
</feature>
<evidence type="ECO:0000256" key="1">
    <source>
        <dbReference type="SAM" id="MobiDB-lite"/>
    </source>
</evidence>